<dbReference type="STRING" id="47428.A0A284RQT6"/>
<dbReference type="Proteomes" id="UP000219338">
    <property type="component" value="Unassembled WGS sequence"/>
</dbReference>
<dbReference type="SUPFAM" id="SSF52047">
    <property type="entry name" value="RNI-like"/>
    <property type="match status" value="1"/>
</dbReference>
<organism evidence="1 2">
    <name type="scientific">Armillaria ostoyae</name>
    <name type="common">Armillaria root rot fungus</name>
    <dbReference type="NCBI Taxonomy" id="47428"/>
    <lineage>
        <taxon>Eukaryota</taxon>
        <taxon>Fungi</taxon>
        <taxon>Dikarya</taxon>
        <taxon>Basidiomycota</taxon>
        <taxon>Agaricomycotina</taxon>
        <taxon>Agaricomycetes</taxon>
        <taxon>Agaricomycetidae</taxon>
        <taxon>Agaricales</taxon>
        <taxon>Marasmiineae</taxon>
        <taxon>Physalacriaceae</taxon>
        <taxon>Armillaria</taxon>
    </lineage>
</organism>
<proteinExistence type="predicted"/>
<evidence type="ECO:0000313" key="2">
    <source>
        <dbReference type="Proteomes" id="UP000219338"/>
    </source>
</evidence>
<name>A0A284RQT6_ARMOS</name>
<protein>
    <recommendedName>
        <fullName evidence="3">F-box domain-containing protein</fullName>
    </recommendedName>
</protein>
<keyword evidence="2" id="KW-1185">Reference proteome</keyword>
<sequence>MQSTPITLEEIMARHDWISTFTHPPDVASLLRTNDAPSPLQFAGLKDLDLLHNVAASVEARVSRLQSLKQDYETALSPIRRIPPEIAMGILRLSWKGVEFRGISRRCLSGFNVFTIREGPWHLGQVCSSWQNVIETLCPELWASVTVARPFRAKSNASLKADAAVEILSIVLERSRNHPLDIHFDDHGLNSKVEDGKTQVTERCFSIMIAQSNRWRAVKMTLDASFLSRLALIRGKTDLLRDMYIDCCRDAPSGDIRAFEIAPKLENLHLKGMHPEASIRFPITNLVSFSDARPFAGDRLTFKYLDIVKSAPKFLSFSYNDYEYAPISNPFSTPRVISTSVKKLSTASPTFMRSLVLSSLEDLTLTTEWDLGIREPDHAVRCPVGALDALHEMLLKSQCSLTRLHLVDVVLNDNFANIIRIMPGLMELVIECNEWVDDYGPIMQSLVAQLAEVSLVDRSLQHSMVPSLQTIGVHLNALRYTHVVFLNSAFVDMVASRLRRPSDVPHLTKLQLSVMGRGCSYDLDEAALNSLKDEGLELELDFRLGGVRL</sequence>
<dbReference type="InterPro" id="IPR032675">
    <property type="entry name" value="LRR_dom_sf"/>
</dbReference>
<gene>
    <name evidence="1" type="ORF">ARMOST_14549</name>
</gene>
<dbReference type="AlphaFoldDB" id="A0A284RQT6"/>
<evidence type="ECO:0000313" key="1">
    <source>
        <dbReference type="EMBL" id="SJL11146.1"/>
    </source>
</evidence>
<evidence type="ECO:0008006" key="3">
    <source>
        <dbReference type="Google" id="ProtNLM"/>
    </source>
</evidence>
<dbReference type="OrthoDB" id="10338435at2759"/>
<dbReference type="OMA" id="IMARHDW"/>
<dbReference type="Gene3D" id="3.80.10.10">
    <property type="entry name" value="Ribonuclease Inhibitor"/>
    <property type="match status" value="1"/>
</dbReference>
<accession>A0A284RQT6</accession>
<reference evidence="2" key="1">
    <citation type="journal article" date="2017" name="Nat. Ecol. Evol.">
        <title>Genome expansion and lineage-specific genetic innovations in the forest pathogenic fungi Armillaria.</title>
        <authorList>
            <person name="Sipos G."/>
            <person name="Prasanna A.N."/>
            <person name="Walter M.C."/>
            <person name="O'Connor E."/>
            <person name="Balint B."/>
            <person name="Krizsan K."/>
            <person name="Kiss B."/>
            <person name="Hess J."/>
            <person name="Varga T."/>
            <person name="Slot J."/>
            <person name="Riley R."/>
            <person name="Boka B."/>
            <person name="Rigling D."/>
            <person name="Barry K."/>
            <person name="Lee J."/>
            <person name="Mihaltcheva S."/>
            <person name="LaButti K."/>
            <person name="Lipzen A."/>
            <person name="Waldron R."/>
            <person name="Moloney N.M."/>
            <person name="Sperisen C."/>
            <person name="Kredics L."/>
            <person name="Vagvoelgyi C."/>
            <person name="Patrignani A."/>
            <person name="Fitzpatrick D."/>
            <person name="Nagy I."/>
            <person name="Doyle S."/>
            <person name="Anderson J.B."/>
            <person name="Grigoriev I.V."/>
            <person name="Gueldener U."/>
            <person name="Muensterkoetter M."/>
            <person name="Nagy L.G."/>
        </authorList>
    </citation>
    <scope>NUCLEOTIDE SEQUENCE [LARGE SCALE GENOMIC DNA]</scope>
    <source>
        <strain evidence="2">C18/9</strain>
    </source>
</reference>
<dbReference type="EMBL" id="FUEG01000013">
    <property type="protein sequence ID" value="SJL11146.1"/>
    <property type="molecule type" value="Genomic_DNA"/>
</dbReference>